<dbReference type="PANTHER" id="PTHR44379:SF2">
    <property type="entry name" value="BLR6218 PROTEIN"/>
    <property type="match status" value="1"/>
</dbReference>
<keyword evidence="1" id="KW-0001">2Fe-2S</keyword>
<dbReference type="Gene3D" id="1.10.150.120">
    <property type="entry name" value="[2Fe-2S]-binding domain"/>
    <property type="match status" value="1"/>
</dbReference>
<organism evidence="7">
    <name type="scientific">marine metagenome</name>
    <dbReference type="NCBI Taxonomy" id="408172"/>
    <lineage>
        <taxon>unclassified sequences</taxon>
        <taxon>metagenomes</taxon>
        <taxon>ecological metagenomes</taxon>
    </lineage>
</organism>
<dbReference type="SUPFAM" id="SSF54292">
    <property type="entry name" value="2Fe-2S ferredoxin-like"/>
    <property type="match status" value="1"/>
</dbReference>
<keyword evidence="2" id="KW-0479">Metal-binding</keyword>
<dbReference type="InterPro" id="IPR012675">
    <property type="entry name" value="Beta-grasp_dom_sf"/>
</dbReference>
<dbReference type="GO" id="GO:0016491">
    <property type="term" value="F:oxidoreductase activity"/>
    <property type="evidence" value="ECO:0007669"/>
    <property type="project" value="UniProtKB-KW"/>
</dbReference>
<evidence type="ECO:0000256" key="1">
    <source>
        <dbReference type="ARBA" id="ARBA00022714"/>
    </source>
</evidence>
<proteinExistence type="predicted"/>
<dbReference type="PROSITE" id="PS51085">
    <property type="entry name" value="2FE2S_FER_2"/>
    <property type="match status" value="1"/>
</dbReference>
<accession>A0A381WWJ5</accession>
<dbReference type="InterPro" id="IPR001041">
    <property type="entry name" value="2Fe-2S_ferredoxin-type"/>
</dbReference>
<feature type="domain" description="2Fe-2S ferredoxin-type" evidence="6">
    <location>
        <begin position="2"/>
        <end position="78"/>
    </location>
</feature>
<dbReference type="InterPro" id="IPR036010">
    <property type="entry name" value="2Fe-2S_ferredoxin-like_sf"/>
</dbReference>
<evidence type="ECO:0000313" key="7">
    <source>
        <dbReference type="EMBL" id="SVA56277.1"/>
    </source>
</evidence>
<evidence type="ECO:0000256" key="5">
    <source>
        <dbReference type="ARBA" id="ARBA00023014"/>
    </source>
</evidence>
<protein>
    <recommendedName>
        <fullName evidence="6">2Fe-2S ferredoxin-type domain-containing protein</fullName>
    </recommendedName>
</protein>
<evidence type="ECO:0000256" key="2">
    <source>
        <dbReference type="ARBA" id="ARBA00022723"/>
    </source>
</evidence>
<reference evidence="7" key="1">
    <citation type="submission" date="2018-05" db="EMBL/GenBank/DDBJ databases">
        <authorList>
            <person name="Lanie J.A."/>
            <person name="Ng W.-L."/>
            <person name="Kazmierczak K.M."/>
            <person name="Andrzejewski T.M."/>
            <person name="Davidsen T.M."/>
            <person name="Wayne K.J."/>
            <person name="Tettelin H."/>
            <person name="Glass J.I."/>
            <person name="Rusch D."/>
            <person name="Podicherti R."/>
            <person name="Tsui H.-C.T."/>
            <person name="Winkler M.E."/>
        </authorList>
    </citation>
    <scope>NUCLEOTIDE SEQUENCE</scope>
</reference>
<dbReference type="GO" id="GO:0046872">
    <property type="term" value="F:metal ion binding"/>
    <property type="evidence" value="ECO:0007669"/>
    <property type="project" value="UniProtKB-KW"/>
</dbReference>
<sequence length="156" mass="17008">MTTVTLNINGEVRNLEIDGSTPLLWALRDELKMTGTKYGCGRGLCGACTVHVNGEATRSCVTAVETVEDEEIRTIEGLGKNGTSHPVQKAWIAEDVPQCGYCQSGQIMTAAAFLSQRPNPSKQAIDNAMKNNICRCGTYLRIRRAIHRAAKELNRG</sequence>
<dbReference type="EMBL" id="UINC01012958">
    <property type="protein sequence ID" value="SVA56277.1"/>
    <property type="molecule type" value="Genomic_DNA"/>
</dbReference>
<dbReference type="CDD" id="cd00207">
    <property type="entry name" value="fer2"/>
    <property type="match status" value="1"/>
</dbReference>
<keyword evidence="4" id="KW-0408">Iron</keyword>
<name>A0A381WWJ5_9ZZZZ</name>
<keyword evidence="3" id="KW-0560">Oxidoreductase</keyword>
<dbReference type="Pfam" id="PF01799">
    <property type="entry name" value="Fer2_2"/>
    <property type="match status" value="1"/>
</dbReference>
<evidence type="ECO:0000259" key="6">
    <source>
        <dbReference type="PROSITE" id="PS51085"/>
    </source>
</evidence>
<dbReference type="InterPro" id="IPR002888">
    <property type="entry name" value="2Fe-2S-bd"/>
</dbReference>
<dbReference type="FunFam" id="3.10.20.30:FF:000020">
    <property type="entry name" value="Xanthine dehydrogenase iron-sulfur subunit"/>
    <property type="match status" value="1"/>
</dbReference>
<dbReference type="InterPro" id="IPR051452">
    <property type="entry name" value="Diverse_Oxidoreductases"/>
</dbReference>
<dbReference type="AlphaFoldDB" id="A0A381WWJ5"/>
<dbReference type="Gene3D" id="3.10.20.30">
    <property type="match status" value="1"/>
</dbReference>
<dbReference type="Pfam" id="PF00111">
    <property type="entry name" value="Fer2"/>
    <property type="match status" value="1"/>
</dbReference>
<keyword evidence="5" id="KW-0411">Iron-sulfur</keyword>
<dbReference type="PROSITE" id="PS00197">
    <property type="entry name" value="2FE2S_FER_1"/>
    <property type="match status" value="1"/>
</dbReference>
<dbReference type="InterPro" id="IPR036884">
    <property type="entry name" value="2Fe-2S-bd_dom_sf"/>
</dbReference>
<dbReference type="PANTHER" id="PTHR44379">
    <property type="entry name" value="OXIDOREDUCTASE WITH IRON-SULFUR SUBUNIT"/>
    <property type="match status" value="1"/>
</dbReference>
<evidence type="ECO:0000256" key="3">
    <source>
        <dbReference type="ARBA" id="ARBA00023002"/>
    </source>
</evidence>
<dbReference type="GO" id="GO:0051537">
    <property type="term" value="F:2 iron, 2 sulfur cluster binding"/>
    <property type="evidence" value="ECO:0007669"/>
    <property type="project" value="UniProtKB-KW"/>
</dbReference>
<dbReference type="SUPFAM" id="SSF47741">
    <property type="entry name" value="CO dehydrogenase ISP C-domain like"/>
    <property type="match status" value="1"/>
</dbReference>
<dbReference type="InterPro" id="IPR006058">
    <property type="entry name" value="2Fe2S_fd_BS"/>
</dbReference>
<evidence type="ECO:0000256" key="4">
    <source>
        <dbReference type="ARBA" id="ARBA00023004"/>
    </source>
</evidence>
<gene>
    <name evidence="7" type="ORF">METZ01_LOCUS109131</name>
</gene>